<dbReference type="EMBL" id="BMNY01000002">
    <property type="protein sequence ID" value="GGM77202.1"/>
    <property type="molecule type" value="Genomic_DNA"/>
</dbReference>
<dbReference type="InterPro" id="IPR013320">
    <property type="entry name" value="ConA-like_dom_sf"/>
</dbReference>
<reference evidence="2" key="1">
    <citation type="journal article" date="2014" name="Int. J. Syst. Evol. Microbiol.">
        <title>Complete genome sequence of Corynebacterium casei LMG S-19264T (=DSM 44701T), isolated from a smear-ripened cheese.</title>
        <authorList>
            <consortium name="US DOE Joint Genome Institute (JGI-PGF)"/>
            <person name="Walter F."/>
            <person name="Albersmeier A."/>
            <person name="Kalinowski J."/>
            <person name="Ruckert C."/>
        </authorList>
    </citation>
    <scope>NUCLEOTIDE SEQUENCE</scope>
    <source>
        <strain evidence="2">JCM 13583</strain>
    </source>
</reference>
<dbReference type="InterPro" id="IPR038656">
    <property type="entry name" value="Peptidase_G1_sf"/>
</dbReference>
<dbReference type="InterPro" id="IPR000250">
    <property type="entry name" value="Peptidase_G1"/>
</dbReference>
<dbReference type="GO" id="GO:0070007">
    <property type="term" value="F:glutamic-type endopeptidase activity"/>
    <property type="evidence" value="ECO:0007669"/>
    <property type="project" value="InterPro"/>
</dbReference>
<evidence type="ECO:0000313" key="2">
    <source>
        <dbReference type="EMBL" id="GGM77202.1"/>
    </source>
</evidence>
<dbReference type="CDD" id="cd13426">
    <property type="entry name" value="Peptidase_G1"/>
    <property type="match status" value="1"/>
</dbReference>
<comment type="caution">
    <text evidence="2">The sequence shown here is derived from an EMBL/GenBank/DDBJ whole genome shotgun (WGS) entry which is preliminary data.</text>
</comment>
<dbReference type="SUPFAM" id="SSF49899">
    <property type="entry name" value="Concanavalin A-like lectins/glucanases"/>
    <property type="match status" value="1"/>
</dbReference>
<accession>A0AA37BS91</accession>
<evidence type="ECO:0008006" key="4">
    <source>
        <dbReference type="Google" id="ProtNLM"/>
    </source>
</evidence>
<evidence type="ECO:0000256" key="1">
    <source>
        <dbReference type="PIRSR" id="PIRSR600250-50"/>
    </source>
</evidence>
<dbReference type="PANTHER" id="PTHR37536">
    <property type="entry name" value="PUTATIVE (AFU_ORTHOLOGUE AFUA_3G02970)-RELATED"/>
    <property type="match status" value="1"/>
</dbReference>
<dbReference type="Pfam" id="PF01828">
    <property type="entry name" value="Peptidase_A4"/>
    <property type="match status" value="1"/>
</dbReference>
<organism evidence="2 3">
    <name type="scientific">Thermogymnomonas acidicola</name>
    <dbReference type="NCBI Taxonomy" id="399579"/>
    <lineage>
        <taxon>Archaea</taxon>
        <taxon>Methanobacteriati</taxon>
        <taxon>Thermoplasmatota</taxon>
        <taxon>Thermoplasmata</taxon>
        <taxon>Thermoplasmatales</taxon>
        <taxon>Thermogymnomonas</taxon>
    </lineage>
</organism>
<dbReference type="Gene3D" id="2.60.120.700">
    <property type="entry name" value="Peptidase G1"/>
    <property type="match status" value="1"/>
</dbReference>
<dbReference type="AlphaFoldDB" id="A0AA37BS91"/>
<protein>
    <recommendedName>
        <fullName evidence="4">Peptidase A4 family protein</fullName>
    </recommendedName>
</protein>
<proteinExistence type="predicted"/>
<evidence type="ECO:0000313" key="3">
    <source>
        <dbReference type="Proteomes" id="UP000632195"/>
    </source>
</evidence>
<sequence length="277" mass="29075">MPHVEKVGSIVIVLTVLLSAALFSVASQAVAHPTMGGAIFSQSESLNWAGYVAVSSDYSVHNATMSLIIPDTSTSGNSYAAFWVGIDGYNDNTVEQTGILAEPSGFGHNEHTVYLVWYEFYPAAPVYASFTAQAGDYVYASVTYEGSQTFTTSISVYTPSGQLVGTLTDTATVSGALDDSAEWIVEAPSSSTGILPLANFGTAYFGYDYTGIHTTDYASISGLFAPMGAFSPTEIVMVNSAGQAMAVPSAVSSDGTSFYVTYEATSSHHGPHFGRAQ</sequence>
<reference evidence="2" key="2">
    <citation type="submission" date="2022-09" db="EMBL/GenBank/DDBJ databases">
        <authorList>
            <person name="Sun Q."/>
            <person name="Ohkuma M."/>
        </authorList>
    </citation>
    <scope>NUCLEOTIDE SEQUENCE</scope>
    <source>
        <strain evidence="2">JCM 13583</strain>
    </source>
</reference>
<gene>
    <name evidence="2" type="ORF">GCM10007108_14160</name>
</gene>
<dbReference type="GO" id="GO:0006508">
    <property type="term" value="P:proteolysis"/>
    <property type="evidence" value="ECO:0007669"/>
    <property type="project" value="InterPro"/>
</dbReference>
<feature type="active site" description="Proton acceptor" evidence="1">
    <location>
        <position position="186"/>
    </location>
</feature>
<keyword evidence="3" id="KW-1185">Reference proteome</keyword>
<dbReference type="Proteomes" id="UP000632195">
    <property type="component" value="Unassembled WGS sequence"/>
</dbReference>
<dbReference type="PANTHER" id="PTHR37536:SF1">
    <property type="entry name" value="ASPERGILLOPEPSIN, PUTAITVE (AFU_ORTHOLOGUE AFUA_7G01200)"/>
    <property type="match status" value="1"/>
</dbReference>
<name>A0AA37BS91_9ARCH</name>